<evidence type="ECO:0000313" key="3">
    <source>
        <dbReference type="Proteomes" id="UP000198211"/>
    </source>
</evidence>
<evidence type="ECO:0000313" key="2">
    <source>
        <dbReference type="EMBL" id="OWY95164.1"/>
    </source>
</evidence>
<name>A0A225UPW8_9STRA</name>
<dbReference type="AlphaFoldDB" id="A0A225UPW8"/>
<organism evidence="2 3">
    <name type="scientific">Phytophthora megakarya</name>
    <dbReference type="NCBI Taxonomy" id="4795"/>
    <lineage>
        <taxon>Eukaryota</taxon>
        <taxon>Sar</taxon>
        <taxon>Stramenopiles</taxon>
        <taxon>Oomycota</taxon>
        <taxon>Peronosporomycetes</taxon>
        <taxon>Peronosporales</taxon>
        <taxon>Peronosporaceae</taxon>
        <taxon>Phytophthora</taxon>
    </lineage>
</organism>
<proteinExistence type="predicted"/>
<accession>A0A225UPW8</accession>
<sequence>MTRQAVICSIAVDQSLADADLVAPRVSGGSTEMAGNAPSWVVDEGSAGGEIIPAVPTETAETLDESSFSFAPAVTSGLDSAEVESSAASTGVVTPAHDVEDPTSDTPHPI</sequence>
<keyword evidence="3" id="KW-1185">Reference proteome</keyword>
<dbReference type="EMBL" id="NBNE01013332">
    <property type="protein sequence ID" value="OWY95164.1"/>
    <property type="molecule type" value="Genomic_DNA"/>
</dbReference>
<gene>
    <name evidence="2" type="ORF">PHMEG_00034903</name>
</gene>
<feature type="region of interest" description="Disordered" evidence="1">
    <location>
        <begin position="79"/>
        <end position="110"/>
    </location>
</feature>
<evidence type="ECO:0000256" key="1">
    <source>
        <dbReference type="SAM" id="MobiDB-lite"/>
    </source>
</evidence>
<reference evidence="3" key="1">
    <citation type="submission" date="2017-03" db="EMBL/GenBank/DDBJ databases">
        <title>Phytopthora megakarya and P. palmivora, two closely related causual agents of cacao black pod achieved similar genome size and gene model numbers by different mechanisms.</title>
        <authorList>
            <person name="Ali S."/>
            <person name="Shao J."/>
            <person name="Larry D.J."/>
            <person name="Kronmiller B."/>
            <person name="Shen D."/>
            <person name="Strem M.D."/>
            <person name="Melnick R.L."/>
            <person name="Guiltinan M.J."/>
            <person name="Tyler B.M."/>
            <person name="Meinhardt L.W."/>
            <person name="Bailey B.A."/>
        </authorList>
    </citation>
    <scope>NUCLEOTIDE SEQUENCE [LARGE SCALE GENOMIC DNA]</scope>
    <source>
        <strain evidence="3">zdho120</strain>
    </source>
</reference>
<dbReference type="Proteomes" id="UP000198211">
    <property type="component" value="Unassembled WGS sequence"/>
</dbReference>
<protein>
    <submittedName>
        <fullName evidence="2">Uncharacterized protein</fullName>
    </submittedName>
</protein>
<comment type="caution">
    <text evidence="2">The sequence shown here is derived from an EMBL/GenBank/DDBJ whole genome shotgun (WGS) entry which is preliminary data.</text>
</comment>